<evidence type="ECO:0000256" key="1">
    <source>
        <dbReference type="SAM" id="MobiDB-lite"/>
    </source>
</evidence>
<organism evidence="2 3">
    <name type="scientific">Fusarium oligoseptatum</name>
    <dbReference type="NCBI Taxonomy" id="2604345"/>
    <lineage>
        <taxon>Eukaryota</taxon>
        <taxon>Fungi</taxon>
        <taxon>Dikarya</taxon>
        <taxon>Ascomycota</taxon>
        <taxon>Pezizomycotina</taxon>
        <taxon>Sordariomycetes</taxon>
        <taxon>Hypocreomycetidae</taxon>
        <taxon>Hypocreales</taxon>
        <taxon>Nectriaceae</taxon>
        <taxon>Fusarium</taxon>
        <taxon>Fusarium solani species complex</taxon>
    </lineage>
</organism>
<dbReference type="AlphaFoldDB" id="A0A428U0F8"/>
<gene>
    <name evidence="2" type="ORF">CEP52_005048</name>
</gene>
<feature type="compositionally biased region" description="Basic residues" evidence="1">
    <location>
        <begin position="83"/>
        <end position="98"/>
    </location>
</feature>
<protein>
    <submittedName>
        <fullName evidence="2">Uncharacterized protein</fullName>
    </submittedName>
</protein>
<comment type="caution">
    <text evidence="2">The sequence shown here is derived from an EMBL/GenBank/DDBJ whole genome shotgun (WGS) entry which is preliminary data.</text>
</comment>
<evidence type="ECO:0000313" key="2">
    <source>
        <dbReference type="EMBL" id="RSM07738.1"/>
    </source>
</evidence>
<reference evidence="2 3" key="1">
    <citation type="submission" date="2017-06" db="EMBL/GenBank/DDBJ databases">
        <title>Comparative genomic analysis of Ambrosia Fusariam Clade fungi.</title>
        <authorList>
            <person name="Stajich J.E."/>
            <person name="Carrillo J."/>
            <person name="Kijimoto T."/>
            <person name="Eskalen A."/>
            <person name="O'Donnell K."/>
            <person name="Kasson M."/>
        </authorList>
    </citation>
    <scope>NUCLEOTIDE SEQUENCE [LARGE SCALE GENOMIC DNA]</scope>
    <source>
        <strain evidence="2 3">NRRL62579</strain>
    </source>
</reference>
<keyword evidence="3" id="KW-1185">Reference proteome</keyword>
<feature type="compositionally biased region" description="Basic and acidic residues" evidence="1">
    <location>
        <begin position="51"/>
        <end position="75"/>
    </location>
</feature>
<name>A0A428U0F8_9HYPO</name>
<evidence type="ECO:0000313" key="3">
    <source>
        <dbReference type="Proteomes" id="UP000287144"/>
    </source>
</evidence>
<sequence length="155" mass="16763">MSPLPPVAIDAIEGCKKPCRQDPRGKKNDNDQVHDVRRGPSSTGHGPSAGTRRDPHAPAQSRRHDASALEKRTDLLEVPVRYSIRRRLAVGTRQGHKNSKQEKPETTRTGPGSRAAGVGVERTQLARSDGRLQSLDGAPVSNLSTPPPSTPIARY</sequence>
<accession>A0A428U0F8</accession>
<feature type="compositionally biased region" description="Pro residues" evidence="1">
    <location>
        <begin position="145"/>
        <end position="155"/>
    </location>
</feature>
<feature type="compositionally biased region" description="Basic and acidic residues" evidence="1">
    <location>
        <begin position="13"/>
        <end position="38"/>
    </location>
</feature>
<dbReference type="EMBL" id="NKCK01000038">
    <property type="protein sequence ID" value="RSM07738.1"/>
    <property type="molecule type" value="Genomic_DNA"/>
</dbReference>
<proteinExistence type="predicted"/>
<dbReference type="Proteomes" id="UP000287144">
    <property type="component" value="Unassembled WGS sequence"/>
</dbReference>
<feature type="region of interest" description="Disordered" evidence="1">
    <location>
        <begin position="1"/>
        <end position="155"/>
    </location>
</feature>